<evidence type="ECO:0000313" key="7">
    <source>
        <dbReference type="Proteomes" id="UP000293995"/>
    </source>
</evidence>
<keyword evidence="7" id="KW-1185">Reference proteome</keyword>
<name>A0A4P6EEI1_9MICO</name>
<evidence type="ECO:0000259" key="5">
    <source>
        <dbReference type="PROSITE" id="PS50977"/>
    </source>
</evidence>
<dbReference type="OrthoDB" id="3173376at2"/>
<dbReference type="KEGG" id="mprt:ET475_09420"/>
<dbReference type="PANTHER" id="PTHR30055:SF220">
    <property type="entry name" value="TETR-FAMILY REGULATORY PROTEIN"/>
    <property type="match status" value="1"/>
</dbReference>
<reference evidence="6 7" key="1">
    <citation type="submission" date="2019-01" db="EMBL/GenBank/DDBJ databases">
        <title>Genome sequencing of strain DFW100M-13.</title>
        <authorList>
            <person name="Heo J."/>
            <person name="Kim S.-J."/>
            <person name="Kim J.-S."/>
            <person name="Hong S.-B."/>
            <person name="Kwon S.-W."/>
        </authorList>
    </citation>
    <scope>NUCLEOTIDE SEQUENCE [LARGE SCALE GENOMIC DNA]</scope>
    <source>
        <strain evidence="6 7">DFW100M-13</strain>
    </source>
</reference>
<dbReference type="InterPro" id="IPR001647">
    <property type="entry name" value="HTH_TetR"/>
</dbReference>
<keyword evidence="1" id="KW-0805">Transcription regulation</keyword>
<dbReference type="InterPro" id="IPR050109">
    <property type="entry name" value="HTH-type_TetR-like_transc_reg"/>
</dbReference>
<dbReference type="RefSeq" id="WP_129389070.1">
    <property type="nucleotide sequence ID" value="NZ_CP035494.1"/>
</dbReference>
<dbReference type="InterPro" id="IPR025996">
    <property type="entry name" value="MT1864/Rv1816-like_C"/>
</dbReference>
<keyword evidence="2 4" id="KW-0238">DNA-binding</keyword>
<dbReference type="GO" id="GO:0003700">
    <property type="term" value="F:DNA-binding transcription factor activity"/>
    <property type="evidence" value="ECO:0007669"/>
    <property type="project" value="TreeGrafter"/>
</dbReference>
<dbReference type="InterPro" id="IPR036271">
    <property type="entry name" value="Tet_transcr_reg_TetR-rel_C_sf"/>
</dbReference>
<dbReference type="PRINTS" id="PR00455">
    <property type="entry name" value="HTHTETR"/>
</dbReference>
<evidence type="ECO:0000256" key="1">
    <source>
        <dbReference type="ARBA" id="ARBA00023015"/>
    </source>
</evidence>
<dbReference type="Proteomes" id="UP000293995">
    <property type="component" value="Chromosome"/>
</dbReference>
<feature type="domain" description="HTH tetR-type" evidence="5">
    <location>
        <begin position="9"/>
        <end position="69"/>
    </location>
</feature>
<dbReference type="AlphaFoldDB" id="A0A4P6EEI1"/>
<dbReference type="PANTHER" id="PTHR30055">
    <property type="entry name" value="HTH-TYPE TRANSCRIPTIONAL REGULATOR RUTR"/>
    <property type="match status" value="1"/>
</dbReference>
<proteinExistence type="predicted"/>
<gene>
    <name evidence="6" type="ORF">ET475_09420</name>
</gene>
<evidence type="ECO:0000256" key="2">
    <source>
        <dbReference type="ARBA" id="ARBA00023125"/>
    </source>
</evidence>
<keyword evidence="3" id="KW-0804">Transcription</keyword>
<evidence type="ECO:0000256" key="3">
    <source>
        <dbReference type="ARBA" id="ARBA00023163"/>
    </source>
</evidence>
<dbReference type="InterPro" id="IPR009057">
    <property type="entry name" value="Homeodomain-like_sf"/>
</dbReference>
<evidence type="ECO:0000256" key="4">
    <source>
        <dbReference type="PROSITE-ProRule" id="PRU00335"/>
    </source>
</evidence>
<dbReference type="Gene3D" id="1.10.357.10">
    <property type="entry name" value="Tetracycline Repressor, domain 2"/>
    <property type="match status" value="1"/>
</dbReference>
<dbReference type="Pfam" id="PF00440">
    <property type="entry name" value="TetR_N"/>
    <property type="match status" value="1"/>
</dbReference>
<dbReference type="Pfam" id="PF13305">
    <property type="entry name" value="TetR_C_33"/>
    <property type="match status" value="1"/>
</dbReference>
<evidence type="ECO:0000313" key="6">
    <source>
        <dbReference type="EMBL" id="QAY60186.1"/>
    </source>
</evidence>
<dbReference type="EMBL" id="CP035494">
    <property type="protein sequence ID" value="QAY60186.1"/>
    <property type="molecule type" value="Genomic_DNA"/>
</dbReference>
<feature type="DNA-binding region" description="H-T-H motif" evidence="4">
    <location>
        <begin position="32"/>
        <end position="51"/>
    </location>
</feature>
<accession>A0A4P6EEI1</accession>
<sequence>MRTGPYHHGNLRAELLASAGRTLREQGPDQISLRELAREAGVSKSAPNRHFRDKQALLVALAVAGFERLNDEIVRAIADAGAPDIANAGAPDIADAGARAIPDARAGAGSDVTDRYVDDLRATAAAFVDFAVRETALLDLMFSLAKTSGVDDVAAAAEHLFATIGELIDRGQASGALRAGDPTRLTLLISAMFQGIAVLASGRRVSAAQTAALLDDAVGLFLADR</sequence>
<organism evidence="6 7">
    <name type="scientific">Microbacterium protaetiae</name>
    <dbReference type="NCBI Taxonomy" id="2509458"/>
    <lineage>
        <taxon>Bacteria</taxon>
        <taxon>Bacillati</taxon>
        <taxon>Actinomycetota</taxon>
        <taxon>Actinomycetes</taxon>
        <taxon>Micrococcales</taxon>
        <taxon>Microbacteriaceae</taxon>
        <taxon>Microbacterium</taxon>
    </lineage>
</organism>
<dbReference type="GO" id="GO:0000976">
    <property type="term" value="F:transcription cis-regulatory region binding"/>
    <property type="evidence" value="ECO:0007669"/>
    <property type="project" value="TreeGrafter"/>
</dbReference>
<dbReference type="PROSITE" id="PS50977">
    <property type="entry name" value="HTH_TETR_2"/>
    <property type="match status" value="1"/>
</dbReference>
<protein>
    <submittedName>
        <fullName evidence="6">TetR/AcrR family transcriptional regulator</fullName>
    </submittedName>
</protein>
<dbReference type="SUPFAM" id="SSF48498">
    <property type="entry name" value="Tetracyclin repressor-like, C-terminal domain"/>
    <property type="match status" value="1"/>
</dbReference>
<dbReference type="SUPFAM" id="SSF46689">
    <property type="entry name" value="Homeodomain-like"/>
    <property type="match status" value="1"/>
</dbReference>